<proteinExistence type="predicted"/>
<evidence type="ECO:0000256" key="1">
    <source>
        <dbReference type="SAM" id="MobiDB-lite"/>
    </source>
</evidence>
<reference evidence="2 3" key="1">
    <citation type="submission" date="2018-04" db="EMBL/GenBank/DDBJ databases">
        <title>The genome of golden apple snail Pomacea canaliculata provides insight into stress tolerance and invasive adaptation.</title>
        <authorList>
            <person name="Liu C."/>
            <person name="Liu B."/>
            <person name="Ren Y."/>
            <person name="Zhang Y."/>
            <person name="Wang H."/>
            <person name="Li S."/>
            <person name="Jiang F."/>
            <person name="Yin L."/>
            <person name="Zhang G."/>
            <person name="Qian W."/>
            <person name="Fan W."/>
        </authorList>
    </citation>
    <scope>NUCLEOTIDE SEQUENCE [LARGE SCALE GENOMIC DNA]</scope>
    <source>
        <strain evidence="2">SZHN2017</strain>
        <tissue evidence="2">Muscle</tissue>
    </source>
</reference>
<feature type="region of interest" description="Disordered" evidence="1">
    <location>
        <begin position="48"/>
        <end position="77"/>
    </location>
</feature>
<dbReference type="AlphaFoldDB" id="A0A2T7NQ36"/>
<organism evidence="2 3">
    <name type="scientific">Pomacea canaliculata</name>
    <name type="common">Golden apple snail</name>
    <dbReference type="NCBI Taxonomy" id="400727"/>
    <lineage>
        <taxon>Eukaryota</taxon>
        <taxon>Metazoa</taxon>
        <taxon>Spiralia</taxon>
        <taxon>Lophotrochozoa</taxon>
        <taxon>Mollusca</taxon>
        <taxon>Gastropoda</taxon>
        <taxon>Caenogastropoda</taxon>
        <taxon>Architaenioglossa</taxon>
        <taxon>Ampullarioidea</taxon>
        <taxon>Ampullariidae</taxon>
        <taxon>Pomacea</taxon>
    </lineage>
</organism>
<feature type="compositionally biased region" description="Basic and acidic residues" evidence="1">
    <location>
        <begin position="58"/>
        <end position="70"/>
    </location>
</feature>
<dbReference type="Proteomes" id="UP000245119">
    <property type="component" value="Linkage Group LG10"/>
</dbReference>
<evidence type="ECO:0000313" key="3">
    <source>
        <dbReference type="Proteomes" id="UP000245119"/>
    </source>
</evidence>
<dbReference type="EMBL" id="PZQS01000010">
    <property type="protein sequence ID" value="PVD23285.1"/>
    <property type="molecule type" value="Genomic_DNA"/>
</dbReference>
<accession>A0A2T7NQ36</accession>
<evidence type="ECO:0000313" key="2">
    <source>
        <dbReference type="EMBL" id="PVD23285.1"/>
    </source>
</evidence>
<keyword evidence="3" id="KW-1185">Reference proteome</keyword>
<sequence length="77" mass="8666">MSASDVGPRAQNGKLQDSQNFLLALSFPVAPQTDRQECLAEGYGVKAAASPVGRRRRKEIDELREKDRRKAFSHPRR</sequence>
<name>A0A2T7NQ36_POMCA</name>
<gene>
    <name evidence="2" type="ORF">C0Q70_16551</name>
</gene>
<comment type="caution">
    <text evidence="2">The sequence shown here is derived from an EMBL/GenBank/DDBJ whole genome shotgun (WGS) entry which is preliminary data.</text>
</comment>
<protein>
    <submittedName>
        <fullName evidence="2">Uncharacterized protein</fullName>
    </submittedName>
</protein>